<evidence type="ECO:0000313" key="3">
    <source>
        <dbReference type="Proteomes" id="UP001066276"/>
    </source>
</evidence>
<reference evidence="2" key="1">
    <citation type="journal article" date="2022" name="bioRxiv">
        <title>Sequencing and chromosome-scale assembly of the giantPleurodeles waltlgenome.</title>
        <authorList>
            <person name="Brown T."/>
            <person name="Elewa A."/>
            <person name="Iarovenko S."/>
            <person name="Subramanian E."/>
            <person name="Araus A.J."/>
            <person name="Petzold A."/>
            <person name="Susuki M."/>
            <person name="Suzuki K.-i.T."/>
            <person name="Hayashi T."/>
            <person name="Toyoda A."/>
            <person name="Oliveira C."/>
            <person name="Osipova E."/>
            <person name="Leigh N.D."/>
            <person name="Simon A."/>
            <person name="Yun M.H."/>
        </authorList>
    </citation>
    <scope>NUCLEOTIDE SEQUENCE</scope>
    <source>
        <strain evidence="2">20211129_DDA</strain>
        <tissue evidence="2">Liver</tissue>
    </source>
</reference>
<evidence type="ECO:0000313" key="2">
    <source>
        <dbReference type="EMBL" id="KAJ1187618.1"/>
    </source>
</evidence>
<gene>
    <name evidence="2" type="ORF">NDU88_004393</name>
</gene>
<accession>A0AAV7UFK3</accession>
<keyword evidence="3" id="KW-1185">Reference proteome</keyword>
<name>A0AAV7UFK3_PLEWA</name>
<dbReference type="EMBL" id="JANPWB010000005">
    <property type="protein sequence ID" value="KAJ1187618.1"/>
    <property type="molecule type" value="Genomic_DNA"/>
</dbReference>
<protein>
    <submittedName>
        <fullName evidence="2">Uncharacterized protein</fullName>
    </submittedName>
</protein>
<organism evidence="2 3">
    <name type="scientific">Pleurodeles waltl</name>
    <name type="common">Iberian ribbed newt</name>
    <dbReference type="NCBI Taxonomy" id="8319"/>
    <lineage>
        <taxon>Eukaryota</taxon>
        <taxon>Metazoa</taxon>
        <taxon>Chordata</taxon>
        <taxon>Craniata</taxon>
        <taxon>Vertebrata</taxon>
        <taxon>Euteleostomi</taxon>
        <taxon>Amphibia</taxon>
        <taxon>Batrachia</taxon>
        <taxon>Caudata</taxon>
        <taxon>Salamandroidea</taxon>
        <taxon>Salamandridae</taxon>
        <taxon>Pleurodelinae</taxon>
        <taxon>Pleurodeles</taxon>
    </lineage>
</organism>
<dbReference type="Proteomes" id="UP001066276">
    <property type="component" value="Chromosome 3_1"/>
</dbReference>
<sequence length="202" mass="21264">MGCPRGLAWRAAQSMAPTSVVCKFALVPEQPPGLMGPAAVRAAVPHRGHGVGGEILWCTVWSTGGVPAHVVCRPSRPGLPGHTVSAVHSLAGRWAGSIMHHGDWAKLAPLSKRAEVGWVMLPTMERFASRPVAIVAARTPYVMKEVLALISYAGPRLRANVGKQSGLQARATAQGISRGGSIPQADMSGTVRAVTRKDDDRS</sequence>
<evidence type="ECO:0000256" key="1">
    <source>
        <dbReference type="SAM" id="MobiDB-lite"/>
    </source>
</evidence>
<feature type="region of interest" description="Disordered" evidence="1">
    <location>
        <begin position="173"/>
        <end position="202"/>
    </location>
</feature>
<comment type="caution">
    <text evidence="2">The sequence shown here is derived from an EMBL/GenBank/DDBJ whole genome shotgun (WGS) entry which is preliminary data.</text>
</comment>
<dbReference type="AlphaFoldDB" id="A0AAV7UFK3"/>
<proteinExistence type="predicted"/>